<dbReference type="PANTHER" id="PTHR37422:SF17">
    <property type="entry name" value="O-ANTIGEN LIGASE"/>
    <property type="match status" value="1"/>
</dbReference>
<evidence type="ECO:0000313" key="7">
    <source>
        <dbReference type="EMBL" id="RCW79302.1"/>
    </source>
</evidence>
<evidence type="ECO:0000256" key="4">
    <source>
        <dbReference type="ARBA" id="ARBA00023136"/>
    </source>
</evidence>
<feature type="transmembrane region" description="Helical" evidence="5">
    <location>
        <begin position="98"/>
        <end position="115"/>
    </location>
</feature>
<dbReference type="GO" id="GO:0016874">
    <property type="term" value="F:ligase activity"/>
    <property type="evidence" value="ECO:0007669"/>
    <property type="project" value="UniProtKB-KW"/>
</dbReference>
<keyword evidence="8" id="KW-1185">Reference proteome</keyword>
<reference evidence="7 8" key="1">
    <citation type="submission" date="2018-07" db="EMBL/GenBank/DDBJ databases">
        <title>Genomic Encyclopedia of Type Strains, Phase III (KMG-III): the genomes of soil and plant-associated and newly described type strains.</title>
        <authorList>
            <person name="Whitman W."/>
        </authorList>
    </citation>
    <scope>NUCLEOTIDE SEQUENCE [LARGE SCALE GENOMIC DNA]</scope>
    <source>
        <strain evidence="7 8">31-25a</strain>
    </source>
</reference>
<keyword evidence="3 5" id="KW-1133">Transmembrane helix</keyword>
<dbReference type="Pfam" id="PF04932">
    <property type="entry name" value="Wzy_C"/>
    <property type="match status" value="1"/>
</dbReference>
<keyword evidence="2 5" id="KW-0812">Transmembrane</keyword>
<keyword evidence="7" id="KW-0436">Ligase</keyword>
<dbReference type="InterPro" id="IPR007016">
    <property type="entry name" value="O-antigen_ligase-rel_domated"/>
</dbReference>
<evidence type="ECO:0000256" key="2">
    <source>
        <dbReference type="ARBA" id="ARBA00022692"/>
    </source>
</evidence>
<keyword evidence="4 5" id="KW-0472">Membrane</keyword>
<proteinExistence type="predicted"/>
<feature type="transmembrane region" description="Helical" evidence="5">
    <location>
        <begin position="127"/>
        <end position="147"/>
    </location>
</feature>
<dbReference type="OrthoDB" id="7915840at2"/>
<evidence type="ECO:0000256" key="1">
    <source>
        <dbReference type="ARBA" id="ARBA00004141"/>
    </source>
</evidence>
<dbReference type="GO" id="GO:0016020">
    <property type="term" value="C:membrane"/>
    <property type="evidence" value="ECO:0007669"/>
    <property type="project" value="UniProtKB-SubCell"/>
</dbReference>
<organism evidence="7 8">
    <name type="scientific">Phyllobacterium bourgognense</name>
    <dbReference type="NCBI Taxonomy" id="314236"/>
    <lineage>
        <taxon>Bacteria</taxon>
        <taxon>Pseudomonadati</taxon>
        <taxon>Pseudomonadota</taxon>
        <taxon>Alphaproteobacteria</taxon>
        <taxon>Hyphomicrobiales</taxon>
        <taxon>Phyllobacteriaceae</taxon>
        <taxon>Phyllobacterium</taxon>
    </lineage>
</organism>
<feature type="domain" description="O-antigen ligase-related" evidence="6">
    <location>
        <begin position="195"/>
        <end position="348"/>
    </location>
</feature>
<evidence type="ECO:0000313" key="8">
    <source>
        <dbReference type="Proteomes" id="UP000253324"/>
    </source>
</evidence>
<gene>
    <name evidence="7" type="ORF">C7476_11814</name>
</gene>
<feature type="transmembrane region" description="Helical" evidence="5">
    <location>
        <begin position="159"/>
        <end position="179"/>
    </location>
</feature>
<feature type="transmembrane region" description="Helical" evidence="5">
    <location>
        <begin position="73"/>
        <end position="92"/>
    </location>
</feature>
<name>A0A368YGF1_9HYPH</name>
<comment type="subcellular location">
    <subcellularLocation>
        <location evidence="1">Membrane</location>
        <topology evidence="1">Multi-pass membrane protein</topology>
    </subcellularLocation>
</comment>
<evidence type="ECO:0000256" key="3">
    <source>
        <dbReference type="ARBA" id="ARBA00022989"/>
    </source>
</evidence>
<feature type="transmembrane region" description="Helical" evidence="5">
    <location>
        <begin position="400"/>
        <end position="420"/>
    </location>
</feature>
<feature type="transmembrane region" description="Helical" evidence="5">
    <location>
        <begin position="370"/>
        <end position="393"/>
    </location>
</feature>
<accession>A0A368YGF1</accession>
<dbReference type="PANTHER" id="PTHR37422">
    <property type="entry name" value="TEICHURONIC ACID BIOSYNTHESIS PROTEIN TUAE"/>
    <property type="match status" value="1"/>
</dbReference>
<feature type="transmembrane region" description="Helical" evidence="5">
    <location>
        <begin position="234"/>
        <end position="254"/>
    </location>
</feature>
<dbReference type="Proteomes" id="UP000253324">
    <property type="component" value="Unassembled WGS sequence"/>
</dbReference>
<evidence type="ECO:0000256" key="5">
    <source>
        <dbReference type="SAM" id="Phobius"/>
    </source>
</evidence>
<comment type="caution">
    <text evidence="7">The sequence shown here is derived from an EMBL/GenBank/DDBJ whole genome shotgun (WGS) entry which is preliminary data.</text>
</comment>
<dbReference type="RefSeq" id="WP_114432140.1">
    <property type="nucleotide sequence ID" value="NZ_QPJM01000018.1"/>
</dbReference>
<dbReference type="InterPro" id="IPR051533">
    <property type="entry name" value="WaaL-like"/>
</dbReference>
<feature type="transmembrane region" description="Helical" evidence="5">
    <location>
        <begin position="27"/>
        <end position="53"/>
    </location>
</feature>
<feature type="transmembrane region" description="Helical" evidence="5">
    <location>
        <begin position="191"/>
        <end position="214"/>
    </location>
</feature>
<sequence>MLPDQLAKALMLPTRGHFIGIDRNNRLFTFVFALFPGLLASGTSVTLVCAFLWAIVSLAAKRFRFEMSRTDKIVGWCLTFYVFVTILSVVVHPDASKGIPFIFKMIPFLAIWAVLPRLRASLPGRLVPFLITGAGIGMIGSLIFSIVQISFLSPRAEGGAGNAAVFGLFTVLFGSISLLNAHSDSRTERFIAIAGFACGLVCAFLSGTRSAWLVMPVNFAVLYWYLRGQTLPTITNVVKVVGAVTIVAIIAIAAMKVTERYHALESDIVQLDRQPDSINSLNARLMLWSAAKRALLASPLIGYGPQNRMSRVNEILNLPPDKKMSFTHVHNGFLNAAVDGGVLGVLAVLGLLAAPIIAARKKVPGPGRDLAIAISLLLVSSYVITGMLGIMFGHDATDAVFIYLTMMICWISGTSPYLSIPQLAAHAEADELTLSEFDQKLAMAKID</sequence>
<dbReference type="EMBL" id="QPJM01000018">
    <property type="protein sequence ID" value="RCW79302.1"/>
    <property type="molecule type" value="Genomic_DNA"/>
</dbReference>
<evidence type="ECO:0000259" key="6">
    <source>
        <dbReference type="Pfam" id="PF04932"/>
    </source>
</evidence>
<dbReference type="AlphaFoldDB" id="A0A368YGF1"/>
<feature type="transmembrane region" description="Helical" evidence="5">
    <location>
        <begin position="332"/>
        <end position="358"/>
    </location>
</feature>
<protein>
    <submittedName>
        <fullName evidence="7">O-antigen ligase</fullName>
    </submittedName>
</protein>